<dbReference type="AlphaFoldDB" id="A0AAI8YPU0"/>
<feature type="compositionally biased region" description="Acidic residues" evidence="1">
    <location>
        <begin position="410"/>
        <end position="428"/>
    </location>
</feature>
<dbReference type="PRINTS" id="PR01217">
    <property type="entry name" value="PRICHEXTENSN"/>
</dbReference>
<organism evidence="2 3">
    <name type="scientific">Anthostomella pinea</name>
    <dbReference type="NCBI Taxonomy" id="933095"/>
    <lineage>
        <taxon>Eukaryota</taxon>
        <taxon>Fungi</taxon>
        <taxon>Dikarya</taxon>
        <taxon>Ascomycota</taxon>
        <taxon>Pezizomycotina</taxon>
        <taxon>Sordariomycetes</taxon>
        <taxon>Xylariomycetidae</taxon>
        <taxon>Xylariales</taxon>
        <taxon>Xylariaceae</taxon>
        <taxon>Anthostomella</taxon>
    </lineage>
</organism>
<feature type="region of interest" description="Disordered" evidence="1">
    <location>
        <begin position="567"/>
        <end position="630"/>
    </location>
</feature>
<sequence>MSYKDQLAAAFTTAMTVCLLFCGTVSPCISGLLVWFPFGGDYDDKIKSLTPWMLVFAGPVSSTISLYCPYDQCYNFCCFLLFVLWYYKKDYTRAAVAGLSLPLVYADQRDWTKTKLYTTIELLVVSSPYIKRPDYHSFMHDRVAPFLLYLARSIDPEVGTTPAQPQPTLSDAAEIEPADATTEAPPPPPPARPAKVATKPKELVLPAAHRQTAIGSKSRKARLMEEYLSKPMSKPVSKPEMALACIPPPVLAPASVVAVPAAADPVSVTLPVAVTSLPVSPPPLPSPPLPSPPLPSPPLPSPPLPSPPLPPPPPPPPPPDAVPASVVCEPVPEANLAGLFAVAQQQYQQQYQQQHQHQQQEYQQEYHHYQQHQQEEVYQQQQHVNRNTNEDMDIETTNAVVIPASGPDVTMEEDEEPREEEEKQDEIMGETPAVVRSAPVLSGVPLRCLAPPPAVALPVVAPPAPEQSAASESYAKIPKSLLLSCSKKNDCNILPPPPPEIGHLRKSINPEAELEEESKDDDDGYNGKKRWANRGHPPLDEISVALLEEIMNEKDAISRAAQAEAEELRKQAEETAVREKAEAKAKKMAEFQAKKIANMKASNERLKRNGPPKPQVFIQRRKPGERPPRT</sequence>
<feature type="region of interest" description="Disordered" evidence="1">
    <location>
        <begin position="280"/>
        <end position="325"/>
    </location>
</feature>
<dbReference type="EMBL" id="CAUWAG010000019">
    <property type="protein sequence ID" value="CAJ2512516.1"/>
    <property type="molecule type" value="Genomic_DNA"/>
</dbReference>
<evidence type="ECO:0000313" key="2">
    <source>
        <dbReference type="EMBL" id="CAJ2512516.1"/>
    </source>
</evidence>
<comment type="caution">
    <text evidence="2">The sequence shown here is derived from an EMBL/GenBank/DDBJ whole genome shotgun (WGS) entry which is preliminary data.</text>
</comment>
<evidence type="ECO:0000256" key="1">
    <source>
        <dbReference type="SAM" id="MobiDB-lite"/>
    </source>
</evidence>
<feature type="region of interest" description="Disordered" evidence="1">
    <location>
        <begin position="402"/>
        <end position="432"/>
    </location>
</feature>
<keyword evidence="3" id="KW-1185">Reference proteome</keyword>
<accession>A0AAI8YPU0</accession>
<protein>
    <submittedName>
        <fullName evidence="2">Uu.00g055310.m01.CDS01</fullName>
    </submittedName>
</protein>
<feature type="compositionally biased region" description="Pro residues" evidence="1">
    <location>
        <begin position="280"/>
        <end position="321"/>
    </location>
</feature>
<proteinExistence type="predicted"/>
<dbReference type="Proteomes" id="UP001295740">
    <property type="component" value="Unassembled WGS sequence"/>
</dbReference>
<feature type="compositionally biased region" description="Basic and acidic residues" evidence="1">
    <location>
        <begin position="567"/>
        <end position="593"/>
    </location>
</feature>
<feature type="region of interest" description="Disordered" evidence="1">
    <location>
        <begin position="176"/>
        <end position="196"/>
    </location>
</feature>
<feature type="region of interest" description="Disordered" evidence="1">
    <location>
        <begin position="495"/>
        <end position="538"/>
    </location>
</feature>
<reference evidence="2" key="1">
    <citation type="submission" date="2023-10" db="EMBL/GenBank/DDBJ databases">
        <authorList>
            <person name="Hackl T."/>
        </authorList>
    </citation>
    <scope>NUCLEOTIDE SEQUENCE</scope>
</reference>
<gene>
    <name evidence="2" type="ORF">KHLLAP_LOCUS12984</name>
</gene>
<evidence type="ECO:0000313" key="3">
    <source>
        <dbReference type="Proteomes" id="UP001295740"/>
    </source>
</evidence>
<feature type="compositionally biased region" description="Acidic residues" evidence="1">
    <location>
        <begin position="512"/>
        <end position="524"/>
    </location>
</feature>
<name>A0AAI8YPU0_9PEZI</name>